<organism evidence="5 6">
    <name type="scientific">Sporothrix eucalyptigena</name>
    <dbReference type="NCBI Taxonomy" id="1812306"/>
    <lineage>
        <taxon>Eukaryota</taxon>
        <taxon>Fungi</taxon>
        <taxon>Dikarya</taxon>
        <taxon>Ascomycota</taxon>
        <taxon>Pezizomycotina</taxon>
        <taxon>Sordariomycetes</taxon>
        <taxon>Sordariomycetidae</taxon>
        <taxon>Ophiostomatales</taxon>
        <taxon>Ophiostomataceae</taxon>
        <taxon>Sporothrix</taxon>
    </lineage>
</organism>
<comment type="similarity">
    <text evidence="1">Belongs to the HpcH/HpaI aldolase family.</text>
</comment>
<dbReference type="Proteomes" id="UP001642482">
    <property type="component" value="Unassembled WGS sequence"/>
</dbReference>
<dbReference type="SUPFAM" id="SSF51621">
    <property type="entry name" value="Phosphoenolpyruvate/pyruvate domain"/>
    <property type="match status" value="1"/>
</dbReference>
<dbReference type="PANTHER" id="PTHR30502">
    <property type="entry name" value="2-KETO-3-DEOXY-L-RHAMNONATE ALDOLASE"/>
    <property type="match status" value="1"/>
</dbReference>
<evidence type="ECO:0000259" key="4">
    <source>
        <dbReference type="Pfam" id="PF03328"/>
    </source>
</evidence>
<evidence type="ECO:0000313" key="5">
    <source>
        <dbReference type="EMBL" id="CAK7225524.1"/>
    </source>
</evidence>
<evidence type="ECO:0000256" key="2">
    <source>
        <dbReference type="ARBA" id="ARBA00022723"/>
    </source>
</evidence>
<dbReference type="PANTHER" id="PTHR30502:SF0">
    <property type="entry name" value="PHOSPHOENOLPYRUVATE CARBOXYLASE FAMILY PROTEIN"/>
    <property type="match status" value="1"/>
</dbReference>
<keyword evidence="6" id="KW-1185">Reference proteome</keyword>
<evidence type="ECO:0000256" key="1">
    <source>
        <dbReference type="ARBA" id="ARBA00005568"/>
    </source>
</evidence>
<dbReference type="InterPro" id="IPR050251">
    <property type="entry name" value="HpcH-HpaI_aldolase"/>
</dbReference>
<feature type="domain" description="HpcH/HpaI aldolase/citrate lyase" evidence="4">
    <location>
        <begin position="108"/>
        <end position="329"/>
    </location>
</feature>
<reference evidence="5 6" key="1">
    <citation type="submission" date="2024-01" db="EMBL/GenBank/DDBJ databases">
        <authorList>
            <person name="Allen C."/>
            <person name="Tagirdzhanova G."/>
        </authorList>
    </citation>
    <scope>NUCLEOTIDE SEQUENCE [LARGE SCALE GENOMIC DNA]</scope>
</reference>
<comment type="caution">
    <text evidence="5">The sequence shown here is derived from an EMBL/GenBank/DDBJ whole genome shotgun (WGS) entry which is preliminary data.</text>
</comment>
<dbReference type="InterPro" id="IPR005000">
    <property type="entry name" value="Aldolase/citrate-lyase_domain"/>
</dbReference>
<accession>A0ABP0C2J6</accession>
<dbReference type="Pfam" id="PF03328">
    <property type="entry name" value="HpcH_HpaI"/>
    <property type="match status" value="1"/>
</dbReference>
<dbReference type="EMBL" id="CAWUHD010000060">
    <property type="protein sequence ID" value="CAK7225524.1"/>
    <property type="molecule type" value="Genomic_DNA"/>
</dbReference>
<keyword evidence="3" id="KW-0456">Lyase</keyword>
<evidence type="ECO:0000313" key="6">
    <source>
        <dbReference type="Proteomes" id="UP001642482"/>
    </source>
</evidence>
<dbReference type="Gene3D" id="3.20.20.60">
    <property type="entry name" value="Phosphoenolpyruvate-binding domains"/>
    <property type="match status" value="1"/>
</dbReference>
<keyword evidence="2" id="KW-0479">Metal-binding</keyword>
<dbReference type="InterPro" id="IPR015813">
    <property type="entry name" value="Pyrv/PenolPyrv_kinase-like_dom"/>
</dbReference>
<name>A0ABP0C2J6_9PEZI</name>
<evidence type="ECO:0000256" key="3">
    <source>
        <dbReference type="ARBA" id="ARBA00023239"/>
    </source>
</evidence>
<sequence>MASRTALSAFRRPVCSRAVSLFTASKPQSAAATRLSATTSVRFYQSTAPPSSAKTLSSDALVQANPLRQAFTRLRKSGTASTAEERRNQASLGMWQMLPGANVSRALARTPGIDWVLVDCEHGAIDDAQMHTAVPVIAAEGASPIVRIPDFQPWMVKRALDSGAHGILAPLIRTVDEVKAFVSACKFPPEGIRGFGSPLAMQGFRIQDEKGRQHPVALPTFTEYLDQANSSVVTMVQIETREALENVEAIAPLVDALFVGPFDLANNLGHPIRDGVFPAEVKDAMKRVLAAAQSVDTCCCGVYAGTPEQARDYAAQGFHMMNVVTDVLTLQAAANDAVRAVRA</sequence>
<proteinExistence type="inferred from homology"/>
<gene>
    <name evidence="5" type="ORF">SEUCBS140593_005932</name>
</gene>
<dbReference type="InterPro" id="IPR040442">
    <property type="entry name" value="Pyrv_kinase-like_dom_sf"/>
</dbReference>
<protein>
    <recommendedName>
        <fullName evidence="4">HpcH/HpaI aldolase/citrate lyase domain-containing protein</fullName>
    </recommendedName>
</protein>